<evidence type="ECO:0008006" key="3">
    <source>
        <dbReference type="Google" id="ProtNLM"/>
    </source>
</evidence>
<organism evidence="1 2">
    <name type="scientific">Fictibacillus phosphorivorans</name>
    <dbReference type="NCBI Taxonomy" id="1221500"/>
    <lineage>
        <taxon>Bacteria</taxon>
        <taxon>Bacillati</taxon>
        <taxon>Bacillota</taxon>
        <taxon>Bacilli</taxon>
        <taxon>Bacillales</taxon>
        <taxon>Fictibacillaceae</taxon>
        <taxon>Fictibacillus</taxon>
    </lineage>
</organism>
<reference evidence="2" key="1">
    <citation type="submission" date="2016-01" db="EMBL/GenBank/DDBJ databases">
        <title>Draft genome of Chromobacterium sp. F49.</title>
        <authorList>
            <person name="Hong K.W."/>
        </authorList>
    </citation>
    <scope>NUCLEOTIDE SEQUENCE [LARGE SCALE GENOMIC DNA]</scope>
    <source>
        <strain evidence="2">P7IIIA</strain>
    </source>
</reference>
<protein>
    <recommendedName>
        <fullName evidence="3">PRTRC system protein B</fullName>
    </recommendedName>
</protein>
<comment type="caution">
    <text evidence="1">The sequence shown here is derived from an EMBL/GenBank/DDBJ whole genome shotgun (WGS) entry which is preliminary data.</text>
</comment>
<evidence type="ECO:0000313" key="2">
    <source>
        <dbReference type="Proteomes" id="UP000076567"/>
    </source>
</evidence>
<proteinExistence type="predicted"/>
<dbReference type="Pfam" id="PF14460">
    <property type="entry name" value="Prok-E2_D"/>
    <property type="match status" value="1"/>
</dbReference>
<dbReference type="InterPro" id="IPR032787">
    <property type="entry name" value="Prok-E2_D"/>
</dbReference>
<dbReference type="RefSeq" id="WP_066238573.1">
    <property type="nucleotide sequence ID" value="NZ_LRFC01000006.1"/>
</dbReference>
<evidence type="ECO:0000313" key="1">
    <source>
        <dbReference type="EMBL" id="KZE68019.1"/>
    </source>
</evidence>
<dbReference type="OrthoDB" id="1955591at2"/>
<dbReference type="EMBL" id="LRFC01000006">
    <property type="protein sequence ID" value="KZE68019.1"/>
    <property type="molecule type" value="Genomic_DNA"/>
</dbReference>
<dbReference type="Proteomes" id="UP000076567">
    <property type="component" value="Unassembled WGS sequence"/>
</dbReference>
<sequence length="234" mass="27161">MDFIIRLTDRISDFNGCVEMIQLTDRFDKKDTKLEEMLIVENRLVEGSFKMSVQELFATIQDATVGDDHIPTPLLPTNCLKHVWVNRVGNVHRVYVEVPKKRWDITYHNQAFKDVGFPRMIFRYMIKNQSVELETIVAVKDQVLIKEDTPIFHFPFSHVSTEGYVCMGGNKFPDVKAIQQLGTFHTVFLSSPFQDDYGAKTTTGKQIREIFTSLKGNDFNDEWLLKKNKTFNEL</sequence>
<name>A0A163S2S6_9BACL</name>
<dbReference type="AlphaFoldDB" id="A0A163S2S6"/>
<gene>
    <name evidence="1" type="ORF">AWM68_17775</name>
</gene>
<accession>A0A163S2S6</accession>
<keyword evidence="2" id="KW-1185">Reference proteome</keyword>